<evidence type="ECO:0000313" key="2">
    <source>
        <dbReference type="EMBL" id="PRY96455.1"/>
    </source>
</evidence>
<dbReference type="AlphaFoldDB" id="A0A2T0XBZ0"/>
<feature type="domain" description="DUF2779" evidence="1">
    <location>
        <begin position="378"/>
        <end position="517"/>
    </location>
</feature>
<dbReference type="InterPro" id="IPR021301">
    <property type="entry name" value="DUF2779"/>
</dbReference>
<evidence type="ECO:0000259" key="1">
    <source>
        <dbReference type="Pfam" id="PF11074"/>
    </source>
</evidence>
<dbReference type="Proteomes" id="UP000238308">
    <property type="component" value="Unassembled WGS sequence"/>
</dbReference>
<dbReference type="EMBL" id="PVTV01000017">
    <property type="protein sequence ID" value="PRY96455.1"/>
    <property type="molecule type" value="Genomic_DNA"/>
</dbReference>
<protein>
    <submittedName>
        <fullName evidence="2">Uncharacterized protein DUF2779</fullName>
    </submittedName>
</protein>
<gene>
    <name evidence="2" type="ORF">BCM14_2693</name>
</gene>
<keyword evidence="3" id="KW-1185">Reference proteome</keyword>
<name>A0A2T0XBZ0_9BURK</name>
<organism evidence="2 3">
    <name type="scientific">Jezberella montanilacus</name>
    <dbReference type="NCBI Taxonomy" id="323426"/>
    <lineage>
        <taxon>Bacteria</taxon>
        <taxon>Pseudomonadati</taxon>
        <taxon>Pseudomonadota</taxon>
        <taxon>Betaproteobacteria</taxon>
        <taxon>Burkholderiales</taxon>
        <taxon>Alcaligenaceae</taxon>
        <taxon>Jezberella</taxon>
    </lineage>
</organism>
<comment type="caution">
    <text evidence="2">The sequence shown here is derived from an EMBL/GenBank/DDBJ whole genome shotgun (WGS) entry which is preliminary data.</text>
</comment>
<evidence type="ECO:0000313" key="3">
    <source>
        <dbReference type="Proteomes" id="UP000238308"/>
    </source>
</evidence>
<reference evidence="2 3" key="1">
    <citation type="submission" date="2018-03" db="EMBL/GenBank/DDBJ databases">
        <title>Genomic Encyclopedia of Type Strains, Phase III (KMG-III): the genomes of soil and plant-associated and newly described type strains.</title>
        <authorList>
            <person name="Whitman W."/>
        </authorList>
    </citation>
    <scope>NUCLEOTIDE SEQUENCE [LARGE SCALE GENOMIC DNA]</scope>
    <source>
        <strain evidence="2 3">MWH-P2sevCIIIb</strain>
    </source>
</reference>
<sequence>MANPRFLTKSRFKLAAECPTKLFYASENKIYRSLKNDDSFLAMLAEGGFQVGELAKCFYPHGVEVSETSNAEAVAKTNELLQVESIVIFEAAIAFENLFIRVDILVKNGNHYELIEVKAKSYDSYKPDLVGTRGGIVKGMRPYIEDVAFQSYVFKQAFPQAQLDSFLMMPDKSVAVDIDGLNQYFKLVRMDQRSRVIVNPEITNVALDRRLLAKVNVDSLVNRVMEEGVSTPLGMVPVIDAIRQWSQACLVGEKIDPTPGGHCGKCEFKTRPVDVLRSGLHECWAEKFNFTPEDFAKGTVLDLWNFRGKDRMISEGRVRIQTLAEHDLNMKDGGEILSWTERQWMQAHGIPKNEDKGGFWIAEAHIKAEMSNWKYPYHFIDFETSAVAIPFHRGMRPYEQIAFQFSHHMMHEDGRIEHAGQFLLAEPGLFPNFEFIRALKEELDKDNGTVFMWSHHENTILTRIAEQLENYSDRPSDWEALKAFAESLLKTGDRPMFDLCKLATDAYYHVDTNGRSSIKMVLPAVLNSTPSLQALYGRPIYGDDTGRSDGMPSLNYKNFTWCKATPQGSVTDPYEQLRQWGSELLGEEVAEGEDPDDLVIAEGGAAATAYQRLQMESLSAMTRDKIKNALLRYCELDTLAMVMVVQGWNASVHQQMS</sequence>
<accession>A0A2T0XBZ0</accession>
<dbReference type="Pfam" id="PF11074">
    <property type="entry name" value="DUF2779"/>
    <property type="match status" value="1"/>
</dbReference>
<proteinExistence type="predicted"/>